<evidence type="ECO:0000313" key="15">
    <source>
        <dbReference type="EMBL" id="TMQ47073.1"/>
    </source>
</evidence>
<evidence type="ECO:0000256" key="10">
    <source>
        <dbReference type="HAMAP-Rule" id="MF_00218"/>
    </source>
</evidence>
<comment type="function">
    <text evidence="10">Catalyzes the decarboxylation of four acetate groups of uroporphyrinogen-III to yield coproporphyrinogen-III.</text>
</comment>
<keyword evidence="7 10" id="KW-0210">Decarboxylase</keyword>
<dbReference type="UniPathway" id="UPA00251">
    <property type="reaction ID" value="UER00321"/>
</dbReference>
<feature type="site" description="Transition state stabilizer" evidence="10">
    <location>
        <position position="72"/>
    </location>
</feature>
<dbReference type="InterPro" id="IPR038071">
    <property type="entry name" value="UROD/MetE-like_sf"/>
</dbReference>
<keyword evidence="9 10" id="KW-0627">Porphyrin biosynthesis</keyword>
<dbReference type="PANTHER" id="PTHR21091">
    <property type="entry name" value="METHYLTETRAHYDROFOLATE:HOMOCYSTEINE METHYLTRANSFERASE RELATED"/>
    <property type="match status" value="1"/>
</dbReference>
<dbReference type="GO" id="GO:0005829">
    <property type="term" value="C:cytosol"/>
    <property type="evidence" value="ECO:0007669"/>
    <property type="project" value="UniProtKB-SubCell"/>
</dbReference>
<evidence type="ECO:0000256" key="6">
    <source>
        <dbReference type="ARBA" id="ARBA00022490"/>
    </source>
</evidence>
<keyword evidence="8 10" id="KW-0456">Lyase</keyword>
<dbReference type="PANTHER" id="PTHR21091:SF169">
    <property type="entry name" value="UROPORPHYRINOGEN DECARBOXYLASE"/>
    <property type="match status" value="1"/>
</dbReference>
<comment type="subcellular location">
    <subcellularLocation>
        <location evidence="1">Cytoplasm</location>
        <location evidence="1">Cytosol</location>
    </subcellularLocation>
</comment>
<feature type="domain" description="Uroporphyrinogen decarboxylase (URO-D)" evidence="14">
    <location>
        <begin position="133"/>
        <end position="149"/>
    </location>
</feature>
<dbReference type="PROSITE" id="PS00906">
    <property type="entry name" value="UROD_1"/>
    <property type="match status" value="1"/>
</dbReference>
<dbReference type="GO" id="GO:0006782">
    <property type="term" value="P:protoporphyrinogen IX biosynthetic process"/>
    <property type="evidence" value="ECO:0007669"/>
    <property type="project" value="UniProtKB-UniRule"/>
</dbReference>
<dbReference type="SUPFAM" id="SSF51726">
    <property type="entry name" value="UROD/MetE-like"/>
    <property type="match status" value="1"/>
</dbReference>
<feature type="binding site" evidence="10">
    <location>
        <begin position="23"/>
        <end position="27"/>
    </location>
    <ligand>
        <name>substrate</name>
    </ligand>
</feature>
<dbReference type="Gene3D" id="3.20.20.210">
    <property type="match status" value="1"/>
</dbReference>
<feature type="domain" description="Uroporphyrinogen decarboxylase (URO-D)" evidence="13">
    <location>
        <begin position="18"/>
        <end position="27"/>
    </location>
</feature>
<feature type="binding site" evidence="10">
    <location>
        <position position="145"/>
    </location>
    <ligand>
        <name>substrate</name>
    </ligand>
</feature>
<feature type="binding site" evidence="10">
    <location>
        <position position="72"/>
    </location>
    <ligand>
        <name>substrate</name>
    </ligand>
</feature>
<evidence type="ECO:0000256" key="9">
    <source>
        <dbReference type="ARBA" id="ARBA00023244"/>
    </source>
</evidence>
<dbReference type="Proteomes" id="UP000317716">
    <property type="component" value="Unassembled WGS sequence"/>
</dbReference>
<dbReference type="InterPro" id="IPR006361">
    <property type="entry name" value="Uroporphyrinogen_deCO2ase_HemE"/>
</dbReference>
<evidence type="ECO:0000259" key="14">
    <source>
        <dbReference type="PROSITE" id="PS00907"/>
    </source>
</evidence>
<dbReference type="EMBL" id="VBOS01000551">
    <property type="protein sequence ID" value="TMQ47073.1"/>
    <property type="molecule type" value="Genomic_DNA"/>
</dbReference>
<feature type="binding site" evidence="10">
    <location>
        <position position="313"/>
    </location>
    <ligand>
        <name>substrate</name>
    </ligand>
</feature>
<comment type="similarity">
    <text evidence="3 10 12">Belongs to the uroporphyrinogen decarboxylase family.</text>
</comment>
<sequence length="351" mass="37739">MNDRFLRACRREPVDRPPLWIMRQAGRYLPEYRALRERADFLTVCRTPELAVEASLQPLRRFALDAAIVFSDILVPLAGAGVAMTFDPGPRLAAPLRTRSDIDALRTPPMAEAASFVGAAIAELSRRVTVPVLGFAGAPWTLAAYLVEGGGRDGFPAIQAMLHRDPDTLERLLGKLATIVGDHLAFQLRSGAHAVQIFDSWAGILSPADYRRFALPAVRRAIAALPERRGPVIYFAPSAHHLLEDMAAAGADVLGVCWRTGLADARRRTGGRLALQGNLAPHALLGPPASVRERARAVLEDGRGPGHIMNLGHGILPETPIEAVEALIETVHGFATNPIAHAFSGRAGSVS</sequence>
<feature type="binding site" evidence="10">
    <location>
        <position position="200"/>
    </location>
    <ligand>
        <name>substrate</name>
    </ligand>
</feature>
<evidence type="ECO:0000256" key="2">
    <source>
        <dbReference type="ARBA" id="ARBA00004804"/>
    </source>
</evidence>
<evidence type="ECO:0000259" key="13">
    <source>
        <dbReference type="PROSITE" id="PS00906"/>
    </source>
</evidence>
<comment type="caution">
    <text evidence="10">Lacks conserved residue(s) required for the propagation of feature annotation.</text>
</comment>
<evidence type="ECO:0000256" key="8">
    <source>
        <dbReference type="ARBA" id="ARBA00023239"/>
    </source>
</evidence>
<comment type="subunit">
    <text evidence="4 10">Homodimer.</text>
</comment>
<evidence type="ECO:0000256" key="7">
    <source>
        <dbReference type="ARBA" id="ARBA00022793"/>
    </source>
</evidence>
<name>A0A538S6S1_UNCEI</name>
<protein>
    <recommendedName>
        <fullName evidence="5 10">Uroporphyrinogen decarboxylase</fullName>
        <shortName evidence="10">UPD</shortName>
        <shortName evidence="10">URO-D</shortName>
        <ecNumber evidence="5 10">4.1.1.37</ecNumber>
    </recommendedName>
</protein>
<keyword evidence="6 10" id="KW-0963">Cytoplasm</keyword>
<dbReference type="Pfam" id="PF01208">
    <property type="entry name" value="URO-D"/>
    <property type="match status" value="1"/>
</dbReference>
<reference evidence="15 16" key="1">
    <citation type="journal article" date="2019" name="Nat. Microbiol.">
        <title>Mediterranean grassland soil C-N compound turnover is dependent on rainfall and depth, and is mediated by genomically divergent microorganisms.</title>
        <authorList>
            <person name="Diamond S."/>
            <person name="Andeer P.F."/>
            <person name="Li Z."/>
            <person name="Crits-Christoph A."/>
            <person name="Burstein D."/>
            <person name="Anantharaman K."/>
            <person name="Lane K.R."/>
            <person name="Thomas B.C."/>
            <person name="Pan C."/>
            <person name="Northen T.R."/>
            <person name="Banfield J.F."/>
        </authorList>
    </citation>
    <scope>NUCLEOTIDE SEQUENCE [LARGE SCALE GENOMIC DNA]</scope>
    <source>
        <strain evidence="15">WS_2</strain>
    </source>
</reference>
<comment type="pathway">
    <text evidence="2 10 11">Porphyrin-containing compound metabolism; protoporphyrin-IX biosynthesis; coproporphyrinogen-III from 5-aminolevulinate: step 4/4.</text>
</comment>
<comment type="caution">
    <text evidence="15">The sequence shown here is derived from an EMBL/GenBank/DDBJ whole genome shotgun (WGS) entry which is preliminary data.</text>
</comment>
<accession>A0A538S6S1</accession>
<evidence type="ECO:0000256" key="5">
    <source>
        <dbReference type="ARBA" id="ARBA00012288"/>
    </source>
</evidence>
<evidence type="ECO:0000256" key="11">
    <source>
        <dbReference type="RuleBase" id="RU000554"/>
    </source>
</evidence>
<comment type="catalytic activity">
    <reaction evidence="10 11">
        <text>uroporphyrinogen III + 4 H(+) = coproporphyrinogen III + 4 CO2</text>
        <dbReference type="Rhea" id="RHEA:19865"/>
        <dbReference type="ChEBI" id="CHEBI:15378"/>
        <dbReference type="ChEBI" id="CHEBI:16526"/>
        <dbReference type="ChEBI" id="CHEBI:57308"/>
        <dbReference type="ChEBI" id="CHEBI:57309"/>
        <dbReference type="EC" id="4.1.1.37"/>
    </reaction>
</comment>
<evidence type="ECO:0000256" key="3">
    <source>
        <dbReference type="ARBA" id="ARBA00009935"/>
    </source>
</evidence>
<dbReference type="NCBIfam" id="TIGR01464">
    <property type="entry name" value="hemE"/>
    <property type="match status" value="1"/>
</dbReference>
<dbReference type="PROSITE" id="PS00907">
    <property type="entry name" value="UROD_2"/>
    <property type="match status" value="1"/>
</dbReference>
<dbReference type="GO" id="GO:0004853">
    <property type="term" value="F:uroporphyrinogen decarboxylase activity"/>
    <property type="evidence" value="ECO:0007669"/>
    <property type="project" value="UniProtKB-UniRule"/>
</dbReference>
<dbReference type="HAMAP" id="MF_00218">
    <property type="entry name" value="URO_D"/>
    <property type="match status" value="1"/>
</dbReference>
<dbReference type="CDD" id="cd00717">
    <property type="entry name" value="URO-D"/>
    <property type="match status" value="1"/>
</dbReference>
<dbReference type="FunFam" id="3.20.20.210:FF:000008">
    <property type="entry name" value="Uroporphyrinogen decarboxylase"/>
    <property type="match status" value="1"/>
</dbReference>
<evidence type="ECO:0000256" key="1">
    <source>
        <dbReference type="ARBA" id="ARBA00004514"/>
    </source>
</evidence>
<evidence type="ECO:0000313" key="16">
    <source>
        <dbReference type="Proteomes" id="UP000317716"/>
    </source>
</evidence>
<organism evidence="15 16">
    <name type="scientific">Eiseniibacteriota bacterium</name>
    <dbReference type="NCBI Taxonomy" id="2212470"/>
    <lineage>
        <taxon>Bacteria</taxon>
        <taxon>Candidatus Eiseniibacteriota</taxon>
    </lineage>
</organism>
<gene>
    <name evidence="10 15" type="primary">hemE</name>
    <name evidence="15" type="ORF">E6K72_14345</name>
</gene>
<proteinExistence type="inferred from homology"/>
<evidence type="ECO:0000256" key="12">
    <source>
        <dbReference type="RuleBase" id="RU004169"/>
    </source>
</evidence>
<dbReference type="EC" id="4.1.1.37" evidence="5 10"/>
<evidence type="ECO:0000256" key="4">
    <source>
        <dbReference type="ARBA" id="ARBA00011738"/>
    </source>
</evidence>
<dbReference type="AlphaFoldDB" id="A0A538S6S1"/>
<dbReference type="InterPro" id="IPR000257">
    <property type="entry name" value="Uroporphyrinogen_deCOase"/>
</dbReference>